<proteinExistence type="predicted"/>
<evidence type="ECO:0000256" key="1">
    <source>
        <dbReference type="SAM" id="Phobius"/>
    </source>
</evidence>
<keyword evidence="1" id="KW-0472">Membrane</keyword>
<name>A0A368W051_9BACL</name>
<dbReference type="OrthoDB" id="9804829at2"/>
<reference evidence="2 3" key="1">
    <citation type="submission" date="2018-07" db="EMBL/GenBank/DDBJ databases">
        <title>Genomic Encyclopedia of Type Strains, Phase III (KMG-III): the genomes of soil and plant-associated and newly described type strains.</title>
        <authorList>
            <person name="Whitman W."/>
        </authorList>
    </citation>
    <scope>NUCLEOTIDE SEQUENCE [LARGE SCALE GENOMIC DNA]</scope>
    <source>
        <strain evidence="2 3">CECT 7506</strain>
    </source>
</reference>
<evidence type="ECO:0000313" key="3">
    <source>
        <dbReference type="Proteomes" id="UP000252415"/>
    </source>
</evidence>
<dbReference type="EMBL" id="QPJD01000008">
    <property type="protein sequence ID" value="RCW47635.1"/>
    <property type="molecule type" value="Genomic_DNA"/>
</dbReference>
<keyword evidence="1" id="KW-0812">Transmembrane</keyword>
<keyword evidence="3" id="KW-1185">Reference proteome</keyword>
<organism evidence="2 3">
    <name type="scientific">Paenibacillus prosopidis</name>
    <dbReference type="NCBI Taxonomy" id="630520"/>
    <lineage>
        <taxon>Bacteria</taxon>
        <taxon>Bacillati</taxon>
        <taxon>Bacillota</taxon>
        <taxon>Bacilli</taxon>
        <taxon>Bacillales</taxon>
        <taxon>Paenibacillaceae</taxon>
        <taxon>Paenibacillus</taxon>
    </lineage>
</organism>
<evidence type="ECO:0000313" key="2">
    <source>
        <dbReference type="EMBL" id="RCW47635.1"/>
    </source>
</evidence>
<dbReference type="Proteomes" id="UP000252415">
    <property type="component" value="Unassembled WGS sequence"/>
</dbReference>
<accession>A0A368W051</accession>
<feature type="transmembrane region" description="Helical" evidence="1">
    <location>
        <begin position="82"/>
        <end position="104"/>
    </location>
</feature>
<dbReference type="AlphaFoldDB" id="A0A368W051"/>
<dbReference type="Pfam" id="PF22564">
    <property type="entry name" value="HAAS"/>
    <property type="match status" value="1"/>
</dbReference>
<keyword evidence="1" id="KW-1133">Transmembrane helix</keyword>
<comment type="caution">
    <text evidence="2">The sequence shown here is derived from an EMBL/GenBank/DDBJ whole genome shotgun (WGS) entry which is preliminary data.</text>
</comment>
<sequence length="107" mass="12425">MTIRDQYMNELERLLKNVPEQVRKEWLYDYYIHFQQAVENGQSEEEAARELGDPRSIAGELLLTYRVDQVETNNSFRGLSRAVFATVRLGLFNIIFIIGPYLVLAAV</sequence>
<protein>
    <submittedName>
        <fullName evidence="2">Uncharacterized protein DUF1700</fullName>
    </submittedName>
</protein>
<gene>
    <name evidence="2" type="ORF">DFP97_108259</name>
</gene>
<dbReference type="RefSeq" id="WP_114380975.1">
    <property type="nucleotide sequence ID" value="NZ_QPJD01000008.1"/>
</dbReference>